<name>A0A2P6TM19_CHLSO</name>
<comment type="catalytic activity">
    <reaction evidence="9">
        <text>L-seryl-[protein] + ATP = O-phospho-L-seryl-[protein] + ADP + H(+)</text>
        <dbReference type="Rhea" id="RHEA:17989"/>
        <dbReference type="Rhea" id="RHEA-COMP:9863"/>
        <dbReference type="Rhea" id="RHEA-COMP:11604"/>
        <dbReference type="ChEBI" id="CHEBI:15378"/>
        <dbReference type="ChEBI" id="CHEBI:29999"/>
        <dbReference type="ChEBI" id="CHEBI:30616"/>
        <dbReference type="ChEBI" id="CHEBI:83421"/>
        <dbReference type="ChEBI" id="CHEBI:456216"/>
        <dbReference type="EC" id="2.7.11.1"/>
    </reaction>
</comment>
<dbReference type="STRING" id="3076.A0A2P6TM19"/>
<dbReference type="InterPro" id="IPR000719">
    <property type="entry name" value="Prot_kinase_dom"/>
</dbReference>
<keyword evidence="6" id="KW-0418">Kinase</keyword>
<dbReference type="PROSITE" id="PS00107">
    <property type="entry name" value="PROTEIN_KINASE_ATP"/>
    <property type="match status" value="1"/>
</dbReference>
<feature type="domain" description="Protein kinase" evidence="12">
    <location>
        <begin position="19"/>
        <end position="292"/>
    </location>
</feature>
<comment type="catalytic activity">
    <reaction evidence="8">
        <text>L-threonyl-[protein] + ATP = O-phospho-L-threonyl-[protein] + ADP + H(+)</text>
        <dbReference type="Rhea" id="RHEA:46608"/>
        <dbReference type="Rhea" id="RHEA-COMP:11060"/>
        <dbReference type="Rhea" id="RHEA-COMP:11605"/>
        <dbReference type="ChEBI" id="CHEBI:15378"/>
        <dbReference type="ChEBI" id="CHEBI:30013"/>
        <dbReference type="ChEBI" id="CHEBI:30616"/>
        <dbReference type="ChEBI" id="CHEBI:61977"/>
        <dbReference type="ChEBI" id="CHEBI:456216"/>
        <dbReference type="EC" id="2.7.11.1"/>
    </reaction>
</comment>
<dbReference type="GO" id="GO:0005524">
    <property type="term" value="F:ATP binding"/>
    <property type="evidence" value="ECO:0007669"/>
    <property type="project" value="UniProtKB-UniRule"/>
</dbReference>
<dbReference type="InterPro" id="IPR050236">
    <property type="entry name" value="Ser_Thr_kinase_AGC"/>
</dbReference>
<evidence type="ECO:0000256" key="3">
    <source>
        <dbReference type="ARBA" id="ARBA00022527"/>
    </source>
</evidence>
<feature type="binding site" evidence="10">
    <location>
        <position position="48"/>
    </location>
    <ligand>
        <name>ATP</name>
        <dbReference type="ChEBI" id="CHEBI:30616"/>
    </ligand>
</feature>
<evidence type="ECO:0000256" key="6">
    <source>
        <dbReference type="ARBA" id="ARBA00022777"/>
    </source>
</evidence>
<evidence type="ECO:0000256" key="2">
    <source>
        <dbReference type="ARBA" id="ARBA00012513"/>
    </source>
</evidence>
<comment type="caution">
    <text evidence="13">The sequence shown here is derived from an EMBL/GenBank/DDBJ whole genome shotgun (WGS) entry which is preliminary data.</text>
</comment>
<evidence type="ECO:0000256" key="7">
    <source>
        <dbReference type="ARBA" id="ARBA00022840"/>
    </source>
</evidence>
<protein>
    <recommendedName>
        <fullName evidence="2">non-specific serine/threonine protein kinase</fullName>
        <ecNumber evidence="2">2.7.11.1</ecNumber>
    </recommendedName>
</protein>
<dbReference type="FunFam" id="3.30.200.20:FF:000191">
    <property type="entry name" value="3-phosphoinositide-dependent protein kinase 2-like"/>
    <property type="match status" value="1"/>
</dbReference>
<dbReference type="InterPro" id="IPR008271">
    <property type="entry name" value="Ser/Thr_kinase_AS"/>
</dbReference>
<evidence type="ECO:0000313" key="14">
    <source>
        <dbReference type="Proteomes" id="UP000239899"/>
    </source>
</evidence>
<proteinExistence type="inferred from homology"/>
<dbReference type="Gene3D" id="3.30.200.20">
    <property type="entry name" value="Phosphorylase Kinase, domain 1"/>
    <property type="match status" value="1"/>
</dbReference>
<evidence type="ECO:0000256" key="1">
    <source>
        <dbReference type="ARBA" id="ARBA00010006"/>
    </source>
</evidence>
<evidence type="ECO:0000256" key="5">
    <source>
        <dbReference type="ARBA" id="ARBA00022741"/>
    </source>
</evidence>
<keyword evidence="4" id="KW-0808">Transferase</keyword>
<dbReference type="EC" id="2.7.11.1" evidence="2"/>
<dbReference type="InterPro" id="IPR011009">
    <property type="entry name" value="Kinase-like_dom_sf"/>
</dbReference>
<dbReference type="GO" id="GO:0035556">
    <property type="term" value="P:intracellular signal transduction"/>
    <property type="evidence" value="ECO:0007669"/>
    <property type="project" value="TreeGrafter"/>
</dbReference>
<reference evidence="13 14" key="1">
    <citation type="journal article" date="2018" name="Plant J.">
        <title>Genome sequences of Chlorella sorokiniana UTEX 1602 and Micractinium conductrix SAG 241.80: implications to maltose excretion by a green alga.</title>
        <authorList>
            <person name="Arriola M.B."/>
            <person name="Velmurugan N."/>
            <person name="Zhang Y."/>
            <person name="Plunkett M.H."/>
            <person name="Hondzo H."/>
            <person name="Barney B.M."/>
        </authorList>
    </citation>
    <scope>NUCLEOTIDE SEQUENCE [LARGE SCALE GENOMIC DNA]</scope>
    <source>
        <strain evidence="14">UTEX 1602</strain>
    </source>
</reference>
<dbReference type="PANTHER" id="PTHR24356">
    <property type="entry name" value="SERINE/THREONINE-PROTEIN KINASE"/>
    <property type="match status" value="1"/>
</dbReference>
<dbReference type="AlphaFoldDB" id="A0A2P6TM19"/>
<dbReference type="SUPFAM" id="SSF56112">
    <property type="entry name" value="Protein kinase-like (PK-like)"/>
    <property type="match status" value="1"/>
</dbReference>
<dbReference type="EMBL" id="LHPG02000011">
    <property type="protein sequence ID" value="PRW45387.1"/>
    <property type="molecule type" value="Genomic_DNA"/>
</dbReference>
<sequence>MTESPEPRAPRLSLSLADFELLRRIGDGSYSHVVLARHKASGKEYALKVVDKQYIIRHKVVEHIRRERHILDSLSYPSIVQLFFTFQDAFSLYLGLEHCPNGELYDQIRLKGRLDEAAARFYAAEVVLMLGHLRQHAVVHRDLKPENLLLDAEGHLKLIDFGSAKRLSAAEVTPQAAAAAAAAAEQGAAAEGSAGEAASDYVSPEVLNNGSLTCAADLWALGCVVYQMLAGRPPFKSLSEYLTFQKIVEAEYEMPEGLSEAAADLIRCLLHVDPAQRIGAEDLEELKAHPFFDGIDWAALRCQPAPDFIAEPSLDPALSSANSSFDWELQSLASALPHLASTEDTLTLE</sequence>
<dbReference type="PROSITE" id="PS00108">
    <property type="entry name" value="PROTEIN_KINASE_ST"/>
    <property type="match status" value="1"/>
</dbReference>
<keyword evidence="7 10" id="KW-0067">ATP-binding</keyword>
<dbReference type="InterPro" id="IPR039046">
    <property type="entry name" value="PDPK1"/>
</dbReference>
<dbReference type="Gene3D" id="1.10.510.10">
    <property type="entry name" value="Transferase(Phosphotransferase) domain 1"/>
    <property type="match status" value="1"/>
</dbReference>
<organism evidence="13 14">
    <name type="scientific">Chlorella sorokiniana</name>
    <name type="common">Freshwater green alga</name>
    <dbReference type="NCBI Taxonomy" id="3076"/>
    <lineage>
        <taxon>Eukaryota</taxon>
        <taxon>Viridiplantae</taxon>
        <taxon>Chlorophyta</taxon>
        <taxon>core chlorophytes</taxon>
        <taxon>Trebouxiophyceae</taxon>
        <taxon>Chlorellales</taxon>
        <taxon>Chlorellaceae</taxon>
        <taxon>Chlorella clade</taxon>
        <taxon>Chlorella</taxon>
    </lineage>
</organism>
<dbReference type="OrthoDB" id="347657at2759"/>
<dbReference type="InterPro" id="IPR017441">
    <property type="entry name" value="Protein_kinase_ATP_BS"/>
</dbReference>
<evidence type="ECO:0000256" key="11">
    <source>
        <dbReference type="RuleBase" id="RU000304"/>
    </source>
</evidence>
<dbReference type="Pfam" id="PF00069">
    <property type="entry name" value="Pkinase"/>
    <property type="match status" value="1"/>
</dbReference>
<keyword evidence="3 11" id="KW-0723">Serine/threonine-protein kinase</keyword>
<evidence type="ECO:0000256" key="4">
    <source>
        <dbReference type="ARBA" id="ARBA00022679"/>
    </source>
</evidence>
<dbReference type="Proteomes" id="UP000239899">
    <property type="component" value="Unassembled WGS sequence"/>
</dbReference>
<evidence type="ECO:0000313" key="13">
    <source>
        <dbReference type="EMBL" id="PRW45387.1"/>
    </source>
</evidence>
<dbReference type="SMART" id="SM00220">
    <property type="entry name" value="S_TKc"/>
    <property type="match status" value="1"/>
</dbReference>
<dbReference type="GO" id="GO:0004674">
    <property type="term" value="F:protein serine/threonine kinase activity"/>
    <property type="evidence" value="ECO:0007669"/>
    <property type="project" value="UniProtKB-KW"/>
</dbReference>
<comment type="similarity">
    <text evidence="1">Belongs to the protein kinase superfamily. AGC Ser/Thr protein kinase family. PDPK1 subfamily.</text>
</comment>
<accession>A0A2P6TM19</accession>
<gene>
    <name evidence="13" type="ORF">C2E21_5988</name>
</gene>
<dbReference type="PANTHER" id="PTHR24356:SF163">
    <property type="entry name" value="3-PHOSPHOINOSITIDE-DEPENDENT PROTEIN KINASE 1-RELATED"/>
    <property type="match status" value="1"/>
</dbReference>
<dbReference type="FunFam" id="1.10.510.10:FF:000571">
    <property type="entry name" value="Maternal embryonic leucine zipper kinase"/>
    <property type="match status" value="1"/>
</dbReference>
<evidence type="ECO:0000256" key="9">
    <source>
        <dbReference type="ARBA" id="ARBA00048679"/>
    </source>
</evidence>
<evidence type="ECO:0000259" key="12">
    <source>
        <dbReference type="PROSITE" id="PS50011"/>
    </source>
</evidence>
<keyword evidence="5 10" id="KW-0547">Nucleotide-binding</keyword>
<evidence type="ECO:0000256" key="10">
    <source>
        <dbReference type="PROSITE-ProRule" id="PRU10141"/>
    </source>
</evidence>
<evidence type="ECO:0000256" key="8">
    <source>
        <dbReference type="ARBA" id="ARBA00047899"/>
    </source>
</evidence>
<keyword evidence="14" id="KW-1185">Reference proteome</keyword>
<dbReference type="PROSITE" id="PS50011">
    <property type="entry name" value="PROTEIN_KINASE_DOM"/>
    <property type="match status" value="1"/>
</dbReference>
<dbReference type="CDD" id="cd05581">
    <property type="entry name" value="STKc_PDK1"/>
    <property type="match status" value="1"/>
</dbReference>